<feature type="transmembrane region" description="Helical" evidence="2">
    <location>
        <begin position="148"/>
        <end position="169"/>
    </location>
</feature>
<feature type="compositionally biased region" description="Low complexity" evidence="1">
    <location>
        <begin position="323"/>
        <end position="346"/>
    </location>
</feature>
<dbReference type="PANTHER" id="PTHR31735:SF1">
    <property type="entry name" value="VACUOLAR MEMBRANE PROTEIN YPL162C"/>
    <property type="match status" value="1"/>
</dbReference>
<reference evidence="3" key="2">
    <citation type="journal article" name="Front. Microbiol.">
        <title>Degradative Capacity of Two Strains of Rhodonia placenta: From Phenotype to Genotype.</title>
        <authorList>
            <person name="Kolle M."/>
            <person name="Horta M.A.C."/>
            <person name="Nowrousian M."/>
            <person name="Ohm R.A."/>
            <person name="Benz J.P."/>
            <person name="Pilgard A."/>
        </authorList>
    </citation>
    <scope>NUCLEOTIDE SEQUENCE</scope>
    <source>
        <strain evidence="3">FPRL280</strain>
    </source>
</reference>
<keyword evidence="2" id="KW-0812">Transmembrane</keyword>
<evidence type="ECO:0000256" key="1">
    <source>
        <dbReference type="SAM" id="MobiDB-lite"/>
    </source>
</evidence>
<proteinExistence type="predicted"/>
<feature type="compositionally biased region" description="Low complexity" evidence="1">
    <location>
        <begin position="287"/>
        <end position="302"/>
    </location>
</feature>
<feature type="transmembrane region" description="Helical" evidence="2">
    <location>
        <begin position="66"/>
        <end position="87"/>
    </location>
</feature>
<protein>
    <recommendedName>
        <fullName evidence="5">Vacuolar membrane protein</fullName>
    </recommendedName>
</protein>
<reference evidence="3" key="1">
    <citation type="submission" date="2020-11" db="EMBL/GenBank/DDBJ databases">
        <authorList>
            <person name="Koelle M."/>
            <person name="Horta M.A.C."/>
            <person name="Nowrousian M."/>
            <person name="Ohm R.A."/>
            <person name="Benz P."/>
            <person name="Pilgard A."/>
        </authorList>
    </citation>
    <scope>NUCLEOTIDE SEQUENCE</scope>
    <source>
        <strain evidence="3">FPRL280</strain>
    </source>
</reference>
<dbReference type="EMBL" id="JADOXO010000087">
    <property type="protein sequence ID" value="KAF9814376.1"/>
    <property type="molecule type" value="Genomic_DNA"/>
</dbReference>
<keyword evidence="2" id="KW-1133">Transmembrane helix</keyword>
<accession>A0A8H7P2G5</accession>
<keyword evidence="2" id="KW-0472">Membrane</keyword>
<feature type="transmembrane region" description="Helical" evidence="2">
    <location>
        <begin position="189"/>
        <end position="210"/>
    </location>
</feature>
<evidence type="ECO:0000256" key="2">
    <source>
        <dbReference type="SAM" id="Phobius"/>
    </source>
</evidence>
<name>A0A8H7P2G5_9APHY</name>
<feature type="compositionally biased region" description="Basic and acidic residues" evidence="1">
    <location>
        <begin position="255"/>
        <end position="264"/>
    </location>
</feature>
<dbReference type="AlphaFoldDB" id="A0A8H7P2G5"/>
<evidence type="ECO:0000313" key="3">
    <source>
        <dbReference type="EMBL" id="KAF9814376.1"/>
    </source>
</evidence>
<dbReference type="PANTHER" id="PTHR31735">
    <property type="entry name" value="VACUOLAR MEMBRANE PROTEIN YPL162C"/>
    <property type="match status" value="1"/>
</dbReference>
<dbReference type="Pfam" id="PF12400">
    <property type="entry name" value="STIMATE"/>
    <property type="match status" value="1"/>
</dbReference>
<evidence type="ECO:0000313" key="4">
    <source>
        <dbReference type="Proteomes" id="UP000639403"/>
    </source>
</evidence>
<evidence type="ECO:0008006" key="5">
    <source>
        <dbReference type="Google" id="ProtNLM"/>
    </source>
</evidence>
<dbReference type="Proteomes" id="UP000639403">
    <property type="component" value="Unassembled WGS sequence"/>
</dbReference>
<feature type="transmembrane region" description="Helical" evidence="2">
    <location>
        <begin position="22"/>
        <end position="45"/>
    </location>
</feature>
<comment type="caution">
    <text evidence="3">The sequence shown here is derived from an EMBL/GenBank/DDBJ whole genome shotgun (WGS) entry which is preliminary data.</text>
</comment>
<feature type="region of interest" description="Disordered" evidence="1">
    <location>
        <begin position="243"/>
        <end position="304"/>
    </location>
</feature>
<sequence>MSDISHHLLDELPEVDRRSCRLLGPTALITQGLMGVLVMSSLVYKRHRESPKRPWRIWLFDISKQVLGQLVVHGVNVLISDLVAHAADGNACVFYFLNILVDTTIGVGVIYLVLHLTTWLLAEKCGLKGFESGQYGTPPSFVYWLKQATVYVFSLMTMKLLVVALFAVWPGIFKIGEWLLDFLGPSDEIQVIFTMGLFPIMMNIIQFWLIDSIVKSSQAASVALPALTPRSSIDADAEPLFRASLSSEEDDDDDGRSPRYDIENPHPQSRSHSRDDIPPTPSDEPKSFSSGTATVTGSGSTTPAPKAIDIAVAPALHAYPPSLVGSSSSASASPRSSIRTKSTSPRPWRRRTRSPPLAVPLRPLSPPGNGEQPSISQTLSEAERRQQLVQGQAVDEKEWTAWGEEGDDWADRAGEDWTEPPLDTRKTEVDNVWTRQGGVVGS</sequence>
<gene>
    <name evidence="3" type="ORF">IEO21_05110</name>
</gene>
<feature type="region of interest" description="Disordered" evidence="1">
    <location>
        <begin position="323"/>
        <end position="428"/>
    </location>
</feature>
<feature type="compositionally biased region" description="Polar residues" evidence="1">
    <location>
        <begin position="371"/>
        <end position="380"/>
    </location>
</feature>
<dbReference type="GO" id="GO:0016020">
    <property type="term" value="C:membrane"/>
    <property type="evidence" value="ECO:0007669"/>
    <property type="project" value="TreeGrafter"/>
</dbReference>
<organism evidence="3 4">
    <name type="scientific">Rhodonia placenta</name>
    <dbReference type="NCBI Taxonomy" id="104341"/>
    <lineage>
        <taxon>Eukaryota</taxon>
        <taxon>Fungi</taxon>
        <taxon>Dikarya</taxon>
        <taxon>Basidiomycota</taxon>
        <taxon>Agaricomycotina</taxon>
        <taxon>Agaricomycetes</taxon>
        <taxon>Polyporales</taxon>
        <taxon>Adustoporiaceae</taxon>
        <taxon>Rhodonia</taxon>
    </lineage>
</organism>
<feature type="transmembrane region" description="Helical" evidence="2">
    <location>
        <begin position="93"/>
        <end position="114"/>
    </location>
</feature>
<dbReference type="InterPro" id="IPR022127">
    <property type="entry name" value="STIMATE/YPL162C"/>
</dbReference>